<proteinExistence type="inferred from homology"/>
<dbReference type="SMART" id="SM00194">
    <property type="entry name" value="PTPc"/>
    <property type="match status" value="2"/>
</dbReference>
<evidence type="ECO:0000259" key="7">
    <source>
        <dbReference type="PROSITE" id="PS50055"/>
    </source>
</evidence>
<sequence>MNEEELPNTADETNEVDTRKTVPMRKAAMRAKENLDKFLDINFVSDLNIVIETVNFITCSAGFYGSGCLQNCSLNCVNPSCHHTNGECIDGCNSGWKGFNCTQGFVSVRSELQGEYYGTAIGGGIGAMIAVILIMFAGFVIYKDNKKLTKDKYSDQSKSSLRSTLNRNRESNHVHEYVNAAITSDTGARTVRLEATTEETELLHERDTFEHRQIPIENSVNKIHIEKMKEAIIEKQKDEGFEKEYQILPKGLIHAHVEGSNEVNKDKNRFRDLWPYDHSRIVLKGNKKTDYINANYIDNYDKEKAYIATQGPKKNTVRDFWHMIWQENVGKIVMVTQLKEGRRNKCVQYWPDVVNEQMVVENYRLTLTKEKEHTLYVYRLITIFNHNDTNRTERKVHQFHFTQWPDHGVPDSIKLVHFYRNVKSEHCDQNGPMVVHCSAGIGRTGTFIAIDALYENGKKTKYVNVIEYVQMMRKDRMNMIQTHEQYATVFEALLELFTVPNTSIKKSVFCKHVCEQECMTLPKNRKMFKLEFQKLETLRPAYHESKFSAAKSKENISKSWVENILPHDNFRPYLMSYGRARTDYINAVIIPGHREESTFIVTQCPLKDTVVDFWTMIYDHNSRIIVLLDQVFKNAQLWFERSESLEFDNFRITQEGMSNKDELEISLFHKKQHDKRTIKVFKTSDWQSPTIPSTRIILDLLKSVVICSKSQNIPITVVCRSRTKLPPPNDISAKIDYDDNTMLTARIVDNEIKLIEVNAFKDGCTKSGLFVALYLILDKINIDEEVDIFQVVRSIQTRRPEFLKMCIALVFSIIRFRLTVERSVESCHVMPDPEIDQEIVINRFAQRPIHLYFNDMLVTINSRIVSPHINCTLVLFLIMVDASSAFDVVWHASLLKRIFQSGISGQSWQILNDWYTHMSSAVRWEGKLSTSFAELQGVRQGSVWSPSVYKLFVNPLIKKLESDSLGFKIRNVFVGTPMCADDICYLFFKPDELQTMISLLPILQKQKI</sequence>
<dbReference type="InterPro" id="IPR029021">
    <property type="entry name" value="Prot-tyrosine_phosphatase-like"/>
</dbReference>
<keyword evidence="6" id="KW-0812">Transmembrane</keyword>
<evidence type="ECO:0000256" key="2">
    <source>
        <dbReference type="ARBA" id="ARBA00013064"/>
    </source>
</evidence>
<accession>A0A8B6DXA4</accession>
<dbReference type="InterPro" id="IPR016130">
    <property type="entry name" value="Tyr_Pase_AS"/>
</dbReference>
<dbReference type="InterPro" id="IPR000242">
    <property type="entry name" value="PTP_cat"/>
</dbReference>
<dbReference type="EMBL" id="UYJE01004127">
    <property type="protein sequence ID" value="VDI25185.1"/>
    <property type="molecule type" value="Genomic_DNA"/>
</dbReference>
<dbReference type="Pfam" id="PF00078">
    <property type="entry name" value="RVT_1"/>
    <property type="match status" value="1"/>
</dbReference>
<evidence type="ECO:0000313" key="10">
    <source>
        <dbReference type="Proteomes" id="UP000596742"/>
    </source>
</evidence>
<dbReference type="PANTHER" id="PTHR19134">
    <property type="entry name" value="RECEPTOR-TYPE TYROSINE-PROTEIN PHOSPHATASE"/>
    <property type="match status" value="1"/>
</dbReference>
<dbReference type="CDD" id="cd00047">
    <property type="entry name" value="PTPc"/>
    <property type="match status" value="2"/>
</dbReference>
<evidence type="ECO:0000313" key="9">
    <source>
        <dbReference type="EMBL" id="VDI25185.1"/>
    </source>
</evidence>
<dbReference type="Gene3D" id="2.170.300.10">
    <property type="entry name" value="Tie2 ligand-binding domain superfamily"/>
    <property type="match status" value="1"/>
</dbReference>
<keyword evidence="4" id="KW-0904">Protein phosphatase</keyword>
<keyword evidence="10" id="KW-1185">Reference proteome</keyword>
<protein>
    <recommendedName>
        <fullName evidence="2">protein-tyrosine-phosphatase</fullName>
        <ecNumber evidence="2">3.1.3.48</ecNumber>
    </recommendedName>
</protein>
<dbReference type="PANTHER" id="PTHR19134:SF562">
    <property type="entry name" value="PROTEIN-TYROSINE-PHOSPHATASE"/>
    <property type="match status" value="1"/>
</dbReference>
<dbReference type="Gene3D" id="3.90.190.10">
    <property type="entry name" value="Protein tyrosine phosphatase superfamily"/>
    <property type="match status" value="2"/>
</dbReference>
<dbReference type="PRINTS" id="PR00700">
    <property type="entry name" value="PRTYPHPHTASE"/>
</dbReference>
<dbReference type="EC" id="3.1.3.48" evidence="2"/>
<evidence type="ECO:0000256" key="4">
    <source>
        <dbReference type="ARBA" id="ARBA00022912"/>
    </source>
</evidence>
<feature type="domain" description="Tyrosine-protein phosphatase" evidence="7">
    <location>
        <begin position="528"/>
        <end position="804"/>
    </location>
</feature>
<keyword evidence="3" id="KW-0378">Hydrolase</keyword>
<dbReference type="SMART" id="SM00404">
    <property type="entry name" value="PTPc_motif"/>
    <property type="match status" value="2"/>
</dbReference>
<dbReference type="InterPro" id="IPR003595">
    <property type="entry name" value="Tyr_Pase_cat"/>
</dbReference>
<comment type="catalytic activity">
    <reaction evidence="5">
        <text>O-phospho-L-tyrosyl-[protein] + H2O = L-tyrosyl-[protein] + phosphate</text>
        <dbReference type="Rhea" id="RHEA:10684"/>
        <dbReference type="Rhea" id="RHEA-COMP:10136"/>
        <dbReference type="Rhea" id="RHEA-COMP:20101"/>
        <dbReference type="ChEBI" id="CHEBI:15377"/>
        <dbReference type="ChEBI" id="CHEBI:43474"/>
        <dbReference type="ChEBI" id="CHEBI:46858"/>
        <dbReference type="ChEBI" id="CHEBI:61978"/>
        <dbReference type="EC" id="3.1.3.48"/>
    </reaction>
</comment>
<evidence type="ECO:0000256" key="5">
    <source>
        <dbReference type="ARBA" id="ARBA00051722"/>
    </source>
</evidence>
<dbReference type="SUPFAM" id="SSF52799">
    <property type="entry name" value="(Phosphotyrosine protein) phosphatases II"/>
    <property type="match status" value="2"/>
</dbReference>
<dbReference type="Proteomes" id="UP000596742">
    <property type="component" value="Unassembled WGS sequence"/>
</dbReference>
<evidence type="ECO:0000256" key="6">
    <source>
        <dbReference type="SAM" id="Phobius"/>
    </source>
</evidence>
<dbReference type="PROSITE" id="PS50055">
    <property type="entry name" value="TYR_PHOSPHATASE_PTP"/>
    <property type="match status" value="2"/>
</dbReference>
<feature type="domain" description="Tyrosine specific protein phosphatases" evidence="8">
    <location>
        <begin position="413"/>
        <end position="487"/>
    </location>
</feature>
<dbReference type="PROSITE" id="PS00383">
    <property type="entry name" value="TYR_PHOSPHATASE_1"/>
    <property type="match status" value="1"/>
</dbReference>
<dbReference type="GO" id="GO:0004725">
    <property type="term" value="F:protein tyrosine phosphatase activity"/>
    <property type="evidence" value="ECO:0007669"/>
    <property type="project" value="UniProtKB-EC"/>
</dbReference>
<dbReference type="Pfam" id="PF00102">
    <property type="entry name" value="Y_phosphatase"/>
    <property type="match status" value="2"/>
</dbReference>
<reference evidence="9" key="1">
    <citation type="submission" date="2018-11" db="EMBL/GenBank/DDBJ databases">
        <authorList>
            <person name="Alioto T."/>
            <person name="Alioto T."/>
        </authorList>
    </citation>
    <scope>NUCLEOTIDE SEQUENCE</scope>
</reference>
<dbReference type="AlphaFoldDB" id="A0A8B6DXA4"/>
<dbReference type="InterPro" id="IPR000477">
    <property type="entry name" value="RT_dom"/>
</dbReference>
<evidence type="ECO:0000259" key="8">
    <source>
        <dbReference type="PROSITE" id="PS50056"/>
    </source>
</evidence>
<keyword evidence="6" id="KW-1133">Transmembrane helix</keyword>
<name>A0A8B6DXA4_MYTGA</name>
<feature type="domain" description="Tyrosine-protein phosphatase" evidence="7">
    <location>
        <begin position="241"/>
        <end position="496"/>
    </location>
</feature>
<dbReference type="OrthoDB" id="5981934at2759"/>
<feature type="transmembrane region" description="Helical" evidence="6">
    <location>
        <begin position="116"/>
        <end position="142"/>
    </location>
</feature>
<evidence type="ECO:0000256" key="3">
    <source>
        <dbReference type="ARBA" id="ARBA00022801"/>
    </source>
</evidence>
<organism evidence="9 10">
    <name type="scientific">Mytilus galloprovincialis</name>
    <name type="common">Mediterranean mussel</name>
    <dbReference type="NCBI Taxonomy" id="29158"/>
    <lineage>
        <taxon>Eukaryota</taxon>
        <taxon>Metazoa</taxon>
        <taxon>Spiralia</taxon>
        <taxon>Lophotrochozoa</taxon>
        <taxon>Mollusca</taxon>
        <taxon>Bivalvia</taxon>
        <taxon>Autobranchia</taxon>
        <taxon>Pteriomorphia</taxon>
        <taxon>Mytilida</taxon>
        <taxon>Mytiloidea</taxon>
        <taxon>Mytilidae</taxon>
        <taxon>Mytilinae</taxon>
        <taxon>Mytilus</taxon>
    </lineage>
</organism>
<evidence type="ECO:0000256" key="1">
    <source>
        <dbReference type="ARBA" id="ARBA00009580"/>
    </source>
</evidence>
<keyword evidence="6" id="KW-0472">Membrane</keyword>
<comment type="similarity">
    <text evidence="1">Belongs to the protein-tyrosine phosphatase family.</text>
</comment>
<comment type="caution">
    <text evidence="9">The sequence shown here is derived from an EMBL/GenBank/DDBJ whole genome shotgun (WGS) entry which is preliminary data.</text>
</comment>
<dbReference type="FunFam" id="3.90.190.10:FF:000102">
    <property type="entry name" value="Receptor-type tyrosine-protein phosphatase"/>
    <property type="match status" value="1"/>
</dbReference>
<gene>
    <name evidence="9" type="ORF">MGAL_10B064117</name>
</gene>
<dbReference type="InterPro" id="IPR000387">
    <property type="entry name" value="Tyr_Pase_dom"/>
</dbReference>
<dbReference type="InterPro" id="IPR050348">
    <property type="entry name" value="Protein-Tyr_Phosphatase"/>
</dbReference>
<dbReference type="PROSITE" id="PS50056">
    <property type="entry name" value="TYR_PHOSPHATASE_2"/>
    <property type="match status" value="1"/>
</dbReference>